<proteinExistence type="predicted"/>
<evidence type="ECO:0000313" key="1">
    <source>
        <dbReference type="EMBL" id="TWT63974.1"/>
    </source>
</evidence>
<reference evidence="1 2" key="1">
    <citation type="submission" date="2019-02" db="EMBL/GenBank/DDBJ databases">
        <title>Deep-cultivation of Planctomycetes and their phenomic and genomic characterization uncovers novel biology.</title>
        <authorList>
            <person name="Wiegand S."/>
            <person name="Jogler M."/>
            <person name="Boedeker C."/>
            <person name="Pinto D."/>
            <person name="Vollmers J."/>
            <person name="Rivas-Marin E."/>
            <person name="Kohn T."/>
            <person name="Peeters S.H."/>
            <person name="Heuer A."/>
            <person name="Rast P."/>
            <person name="Oberbeckmann S."/>
            <person name="Bunk B."/>
            <person name="Jeske O."/>
            <person name="Meyerdierks A."/>
            <person name="Storesund J.E."/>
            <person name="Kallscheuer N."/>
            <person name="Luecker S."/>
            <person name="Lage O.M."/>
            <person name="Pohl T."/>
            <person name="Merkel B.J."/>
            <person name="Hornburger P."/>
            <person name="Mueller R.-W."/>
            <person name="Bruemmer F."/>
            <person name="Labrenz M."/>
            <person name="Spormann A.M."/>
            <person name="Op Den Camp H."/>
            <person name="Overmann J."/>
            <person name="Amann R."/>
            <person name="Jetten M.S.M."/>
            <person name="Mascher T."/>
            <person name="Medema M.H."/>
            <person name="Devos D.P."/>
            <person name="Kaster A.-K."/>
            <person name="Ovreas L."/>
            <person name="Rohde M."/>
            <person name="Galperin M.Y."/>
            <person name="Jogler C."/>
        </authorList>
    </citation>
    <scope>NUCLEOTIDE SEQUENCE [LARGE SCALE GENOMIC DNA]</scope>
    <source>
        <strain evidence="1 2">Pan54</strain>
    </source>
</reference>
<comment type="caution">
    <text evidence="1">The sequence shown here is derived from an EMBL/GenBank/DDBJ whole genome shotgun (WGS) entry which is preliminary data.</text>
</comment>
<dbReference type="AlphaFoldDB" id="A0A5C5XM55"/>
<keyword evidence="2" id="KW-1185">Reference proteome</keyword>
<evidence type="ECO:0000313" key="2">
    <source>
        <dbReference type="Proteomes" id="UP000316095"/>
    </source>
</evidence>
<dbReference type="EMBL" id="SJPG01000001">
    <property type="protein sequence ID" value="TWT63974.1"/>
    <property type="molecule type" value="Genomic_DNA"/>
</dbReference>
<dbReference type="Proteomes" id="UP000316095">
    <property type="component" value="Unassembled WGS sequence"/>
</dbReference>
<gene>
    <name evidence="1" type="ORF">Pan54_47340</name>
</gene>
<dbReference type="GO" id="GO:0004803">
    <property type="term" value="F:transposase activity"/>
    <property type="evidence" value="ECO:0007669"/>
    <property type="project" value="InterPro"/>
</dbReference>
<dbReference type="RefSeq" id="WP_242631405.1">
    <property type="nucleotide sequence ID" value="NZ_SJPG01000001.1"/>
</dbReference>
<accession>A0A5C5XM55</accession>
<dbReference type="InterPro" id="IPR036515">
    <property type="entry name" value="Transposase_17_sf"/>
</dbReference>
<name>A0A5C5XM55_9PLAN</name>
<dbReference type="GO" id="GO:0006313">
    <property type="term" value="P:DNA transposition"/>
    <property type="evidence" value="ECO:0007669"/>
    <property type="project" value="InterPro"/>
</dbReference>
<organism evidence="1 2">
    <name type="scientific">Rubinisphaera italica</name>
    <dbReference type="NCBI Taxonomy" id="2527969"/>
    <lineage>
        <taxon>Bacteria</taxon>
        <taxon>Pseudomonadati</taxon>
        <taxon>Planctomycetota</taxon>
        <taxon>Planctomycetia</taxon>
        <taxon>Planctomycetales</taxon>
        <taxon>Planctomycetaceae</taxon>
        <taxon>Rubinisphaera</taxon>
    </lineage>
</organism>
<sequence>MQSANVSEIGLSYSTPSFSCQITGTRFGPHFDYIHYNPVKHQLVECPKDWEATSFHRWVKQGVYPDDWGCKNYPPIKISETKNDYGEPL</sequence>
<dbReference type="GO" id="GO:0003677">
    <property type="term" value="F:DNA binding"/>
    <property type="evidence" value="ECO:0007669"/>
    <property type="project" value="InterPro"/>
</dbReference>
<protein>
    <submittedName>
        <fullName evidence="1">Uncharacterized protein</fullName>
    </submittedName>
</protein>
<dbReference type="Gene3D" id="3.30.70.1290">
    <property type="entry name" value="Transposase IS200-like"/>
    <property type="match status" value="1"/>
</dbReference>